<evidence type="ECO:0000256" key="3">
    <source>
        <dbReference type="ARBA" id="ARBA00022448"/>
    </source>
</evidence>
<name>A0A8X6MQ62_NEPPI</name>
<accession>A0A8X6MQ62</accession>
<keyword evidence="12" id="KW-0407">Ion channel</keyword>
<evidence type="ECO:0000256" key="6">
    <source>
        <dbReference type="ARBA" id="ARBA00022989"/>
    </source>
</evidence>
<proteinExistence type="inferred from homology"/>
<evidence type="ECO:0000256" key="5">
    <source>
        <dbReference type="ARBA" id="ARBA00022692"/>
    </source>
</evidence>
<evidence type="ECO:0000259" key="15">
    <source>
        <dbReference type="Pfam" id="PF10613"/>
    </source>
</evidence>
<reference evidence="16" key="1">
    <citation type="submission" date="2020-08" db="EMBL/GenBank/DDBJ databases">
        <title>Multicomponent nature underlies the extraordinary mechanical properties of spider dragline silk.</title>
        <authorList>
            <person name="Kono N."/>
            <person name="Nakamura H."/>
            <person name="Mori M."/>
            <person name="Yoshida Y."/>
            <person name="Ohtoshi R."/>
            <person name="Malay A.D."/>
            <person name="Moran D.A.P."/>
            <person name="Tomita M."/>
            <person name="Numata K."/>
            <person name="Arakawa K."/>
        </authorList>
    </citation>
    <scope>NUCLEOTIDE SEQUENCE</scope>
</reference>
<keyword evidence="5 13" id="KW-0812">Transmembrane</keyword>
<organism evidence="16 17">
    <name type="scientific">Nephila pilipes</name>
    <name type="common">Giant wood spider</name>
    <name type="synonym">Nephila maculata</name>
    <dbReference type="NCBI Taxonomy" id="299642"/>
    <lineage>
        <taxon>Eukaryota</taxon>
        <taxon>Metazoa</taxon>
        <taxon>Ecdysozoa</taxon>
        <taxon>Arthropoda</taxon>
        <taxon>Chelicerata</taxon>
        <taxon>Arachnida</taxon>
        <taxon>Araneae</taxon>
        <taxon>Araneomorphae</taxon>
        <taxon>Entelegynae</taxon>
        <taxon>Araneoidea</taxon>
        <taxon>Nephilidae</taxon>
        <taxon>Nephila</taxon>
    </lineage>
</organism>
<evidence type="ECO:0000256" key="13">
    <source>
        <dbReference type="SAM" id="Phobius"/>
    </source>
</evidence>
<keyword evidence="7" id="KW-0406">Ion transport</keyword>
<keyword evidence="6 13" id="KW-1133">Transmembrane helix</keyword>
<keyword evidence="10" id="KW-0325">Glycoprotein</keyword>
<evidence type="ECO:0000256" key="2">
    <source>
        <dbReference type="ARBA" id="ARBA00008685"/>
    </source>
</evidence>
<keyword evidence="8 13" id="KW-0472">Membrane</keyword>
<feature type="transmembrane region" description="Helical" evidence="13">
    <location>
        <begin position="126"/>
        <end position="144"/>
    </location>
</feature>
<comment type="caution">
    <text evidence="16">The sequence shown here is derived from an EMBL/GenBank/DDBJ whole genome shotgun (WGS) entry which is preliminary data.</text>
</comment>
<keyword evidence="9 16" id="KW-0675">Receptor</keyword>
<evidence type="ECO:0000256" key="1">
    <source>
        <dbReference type="ARBA" id="ARBA00004651"/>
    </source>
</evidence>
<dbReference type="Gene3D" id="1.10.287.70">
    <property type="match status" value="1"/>
</dbReference>
<gene>
    <name evidence="16" type="primary">NCL1_41952</name>
    <name evidence="16" type="ORF">NPIL_108921</name>
</gene>
<dbReference type="InterPro" id="IPR019594">
    <property type="entry name" value="Glu/Gly-bd"/>
</dbReference>
<evidence type="ECO:0000259" key="14">
    <source>
        <dbReference type="Pfam" id="PF00060"/>
    </source>
</evidence>
<keyword evidence="4" id="KW-1003">Cell membrane</keyword>
<keyword evidence="3" id="KW-0813">Transport</keyword>
<evidence type="ECO:0000256" key="9">
    <source>
        <dbReference type="ARBA" id="ARBA00023170"/>
    </source>
</evidence>
<feature type="domain" description="Ionotropic glutamate receptor L-glutamate and glycine-binding" evidence="15">
    <location>
        <begin position="2"/>
        <end position="106"/>
    </location>
</feature>
<dbReference type="InterPro" id="IPR052192">
    <property type="entry name" value="Insect_Ionotropic_Sensory_Rcpt"/>
</dbReference>
<feature type="transmembrane region" description="Helical" evidence="13">
    <location>
        <begin position="188"/>
        <end position="211"/>
    </location>
</feature>
<protein>
    <submittedName>
        <fullName evidence="16">Glutamate receptor</fullName>
    </submittedName>
</protein>
<keyword evidence="11" id="KW-1071">Ligand-gated ion channel</keyword>
<dbReference type="Proteomes" id="UP000887013">
    <property type="component" value="Unassembled WGS sequence"/>
</dbReference>
<dbReference type="AlphaFoldDB" id="A0A8X6MQ62"/>
<evidence type="ECO:0000256" key="11">
    <source>
        <dbReference type="ARBA" id="ARBA00023286"/>
    </source>
</evidence>
<sequence>MHFRVAVAEYLPFLNLEIQNGTVIMTGPVAEAFELLANRVNFTYTLQRAENDIWGIKGSNGWTGMLGMVSRNEVDFALGPFTLTYDRWSEFKLSAPMYVDDVEILVPVFTWRLSLFNMLAIFDYKVWIVLFLSIILLCLMLSIIEKCDNPDVPFQMSCLKNLWSFTRTLLQKGKLQRPEGYTRTLLTVIWMVSAFVMSLMFSGLVLTNLLLRKARKIDSIQDLIADGNIQPIVEFQSSIYSAFRRPLRKNEIRPRNKLGSMA</sequence>
<comment type="similarity">
    <text evidence="2">Belongs to the glutamate-gated ion channel (TC 1.A.10.1) family.</text>
</comment>
<dbReference type="InterPro" id="IPR001320">
    <property type="entry name" value="Iontro_rcpt_C"/>
</dbReference>
<evidence type="ECO:0000256" key="7">
    <source>
        <dbReference type="ARBA" id="ARBA00023065"/>
    </source>
</evidence>
<dbReference type="Gene3D" id="3.40.190.10">
    <property type="entry name" value="Periplasmic binding protein-like II"/>
    <property type="match status" value="1"/>
</dbReference>
<dbReference type="GO" id="GO:0015276">
    <property type="term" value="F:ligand-gated monoatomic ion channel activity"/>
    <property type="evidence" value="ECO:0007669"/>
    <property type="project" value="InterPro"/>
</dbReference>
<dbReference type="GO" id="GO:0005886">
    <property type="term" value="C:plasma membrane"/>
    <property type="evidence" value="ECO:0007669"/>
    <property type="project" value="UniProtKB-SubCell"/>
</dbReference>
<dbReference type="PANTHER" id="PTHR42643">
    <property type="entry name" value="IONOTROPIC RECEPTOR 20A-RELATED"/>
    <property type="match status" value="1"/>
</dbReference>
<dbReference type="GO" id="GO:0050906">
    <property type="term" value="P:detection of stimulus involved in sensory perception"/>
    <property type="evidence" value="ECO:0007669"/>
    <property type="project" value="UniProtKB-ARBA"/>
</dbReference>
<feature type="domain" description="Ionotropic glutamate receptor C-terminal" evidence="14">
    <location>
        <begin position="124"/>
        <end position="224"/>
    </location>
</feature>
<dbReference type="EMBL" id="BMAW01000990">
    <property type="protein sequence ID" value="GFS71903.1"/>
    <property type="molecule type" value="Genomic_DNA"/>
</dbReference>
<evidence type="ECO:0000256" key="12">
    <source>
        <dbReference type="ARBA" id="ARBA00023303"/>
    </source>
</evidence>
<evidence type="ECO:0000313" key="17">
    <source>
        <dbReference type="Proteomes" id="UP000887013"/>
    </source>
</evidence>
<dbReference type="Pfam" id="PF10613">
    <property type="entry name" value="Lig_chan-Glu_bd"/>
    <property type="match status" value="1"/>
</dbReference>
<keyword evidence="17" id="KW-1185">Reference proteome</keyword>
<comment type="subcellular location">
    <subcellularLocation>
        <location evidence="1">Cell membrane</location>
        <topology evidence="1">Multi-pass membrane protein</topology>
    </subcellularLocation>
</comment>
<evidence type="ECO:0000256" key="8">
    <source>
        <dbReference type="ARBA" id="ARBA00023136"/>
    </source>
</evidence>
<dbReference type="SUPFAM" id="SSF53850">
    <property type="entry name" value="Periplasmic binding protein-like II"/>
    <property type="match status" value="1"/>
</dbReference>
<evidence type="ECO:0000313" key="16">
    <source>
        <dbReference type="EMBL" id="GFS71903.1"/>
    </source>
</evidence>
<evidence type="ECO:0000256" key="4">
    <source>
        <dbReference type="ARBA" id="ARBA00022475"/>
    </source>
</evidence>
<evidence type="ECO:0000256" key="10">
    <source>
        <dbReference type="ARBA" id="ARBA00023180"/>
    </source>
</evidence>
<dbReference type="Pfam" id="PF00060">
    <property type="entry name" value="Lig_chan"/>
    <property type="match status" value="1"/>
</dbReference>
<dbReference type="PANTHER" id="PTHR42643:SF38">
    <property type="entry name" value="IONOTROPIC RECEPTOR 100A"/>
    <property type="match status" value="1"/>
</dbReference>